<dbReference type="Gene3D" id="2.60.40.420">
    <property type="entry name" value="Cupredoxins - blue copper proteins"/>
    <property type="match status" value="2"/>
</dbReference>
<dbReference type="Proteomes" id="UP001302494">
    <property type="component" value="Chromosome"/>
</dbReference>
<keyword evidence="3" id="KW-0186">Copper</keyword>
<gene>
    <name evidence="6" type="ORF">PQG83_05265</name>
</gene>
<dbReference type="SUPFAM" id="SSF49503">
    <property type="entry name" value="Cupredoxins"/>
    <property type="match status" value="2"/>
</dbReference>
<dbReference type="KEGG" id="nneo:PQG83_05265"/>
<evidence type="ECO:0000256" key="2">
    <source>
        <dbReference type="ARBA" id="ARBA00023002"/>
    </source>
</evidence>
<keyword evidence="1" id="KW-0479">Metal-binding</keyword>
<reference evidence="6 7" key="1">
    <citation type="submission" date="2023-01" db="EMBL/GenBank/DDBJ databases">
        <title>Cultivation and genomic characterization of new, ubiquitous marine nitrite-oxidizing bacteria from the Nitrospirales.</title>
        <authorList>
            <person name="Mueller A.J."/>
            <person name="Daebeler A."/>
            <person name="Herbold C.W."/>
            <person name="Kirkegaard R.H."/>
            <person name="Daims H."/>
        </authorList>
    </citation>
    <scope>NUCLEOTIDE SEQUENCE [LARGE SCALE GENOMIC DNA]</scope>
    <source>
        <strain evidence="6 7">DK</strain>
    </source>
</reference>
<evidence type="ECO:0000256" key="1">
    <source>
        <dbReference type="ARBA" id="ARBA00022723"/>
    </source>
</evidence>
<keyword evidence="2" id="KW-0560">Oxidoreductase</keyword>
<evidence type="ECO:0000259" key="4">
    <source>
        <dbReference type="Pfam" id="PF07731"/>
    </source>
</evidence>
<dbReference type="InterPro" id="IPR011707">
    <property type="entry name" value="Cu-oxidase-like_N"/>
</dbReference>
<dbReference type="InterPro" id="IPR008972">
    <property type="entry name" value="Cupredoxin"/>
</dbReference>
<evidence type="ECO:0000259" key="5">
    <source>
        <dbReference type="Pfam" id="PF07732"/>
    </source>
</evidence>
<evidence type="ECO:0000313" key="6">
    <source>
        <dbReference type="EMBL" id="WNM63163.1"/>
    </source>
</evidence>
<keyword evidence="7" id="KW-1185">Reference proteome</keyword>
<evidence type="ECO:0000256" key="3">
    <source>
        <dbReference type="ARBA" id="ARBA00023008"/>
    </source>
</evidence>
<dbReference type="InterPro" id="IPR011706">
    <property type="entry name" value="Cu-oxidase_C"/>
</dbReference>
<dbReference type="Pfam" id="PF07732">
    <property type="entry name" value="Cu-oxidase_3"/>
    <property type="match status" value="1"/>
</dbReference>
<sequence length="327" mass="36900">MNEEIRSVWMRMGQPGKGGVAMGLKLWWNKWLRPIHLTGLMVLAMALDGTALAKTQPVRAFTVVVQEKTIELLHQPKKEVTVWAFGLEGQEATVPGPVIRVPMGTRVRVHFKNTHVLPHSMHFHGVHPFNMDGNGIRELGKEQLQMPGESYTYEWTPAAPGYYLYHCHFDTANHMDHGMYGFFIVEDPAWPKVDREILTIWDEWDIDGDGRYDTHTINSKSTPDEEPLTAKVGETVRLVMANVGAEVHAPHMHGVKWTVLDPDDLTPIDKDYNGVISLASAQIKVVEFIPSNLGTWLFHCHVLPHVADDGLYHRGMLTRLNVLKGPS</sequence>
<dbReference type="Pfam" id="PF07731">
    <property type="entry name" value="Cu-oxidase_2"/>
    <property type="match status" value="1"/>
</dbReference>
<proteinExistence type="predicted"/>
<dbReference type="GO" id="GO:0005507">
    <property type="term" value="F:copper ion binding"/>
    <property type="evidence" value="ECO:0007669"/>
    <property type="project" value="InterPro"/>
</dbReference>
<dbReference type="EMBL" id="CP116968">
    <property type="protein sequence ID" value="WNM63163.1"/>
    <property type="molecule type" value="Genomic_DNA"/>
</dbReference>
<dbReference type="GO" id="GO:0016491">
    <property type="term" value="F:oxidoreductase activity"/>
    <property type="evidence" value="ECO:0007669"/>
    <property type="project" value="UniProtKB-KW"/>
</dbReference>
<feature type="domain" description="Plastocyanin-like" evidence="5">
    <location>
        <begin position="92"/>
        <end position="188"/>
    </location>
</feature>
<accession>A0AA96JX99</accession>
<dbReference type="RefSeq" id="WP_312747557.1">
    <property type="nucleotide sequence ID" value="NZ_CP116968.1"/>
</dbReference>
<feature type="domain" description="Plastocyanin-like" evidence="4">
    <location>
        <begin position="212"/>
        <end position="312"/>
    </location>
</feature>
<name>A0AA96JX99_9BACT</name>
<dbReference type="PANTHER" id="PTHR11709:SF394">
    <property type="entry name" value="FI03373P-RELATED"/>
    <property type="match status" value="1"/>
</dbReference>
<organism evidence="6 7">
    <name type="scientific">Candidatus Nitrospira neomarina</name>
    <dbReference type="NCBI Taxonomy" id="3020899"/>
    <lineage>
        <taxon>Bacteria</taxon>
        <taxon>Pseudomonadati</taxon>
        <taxon>Nitrospirota</taxon>
        <taxon>Nitrospiria</taxon>
        <taxon>Nitrospirales</taxon>
        <taxon>Nitrospiraceae</taxon>
        <taxon>Nitrospira</taxon>
    </lineage>
</organism>
<evidence type="ECO:0000313" key="7">
    <source>
        <dbReference type="Proteomes" id="UP001302494"/>
    </source>
</evidence>
<protein>
    <submittedName>
        <fullName evidence="6">Multicopper oxidase domain-containing protein</fullName>
    </submittedName>
</protein>
<dbReference type="AlphaFoldDB" id="A0AA96JX99"/>
<dbReference type="InterPro" id="IPR045087">
    <property type="entry name" value="Cu-oxidase_fam"/>
</dbReference>
<dbReference type="PANTHER" id="PTHR11709">
    <property type="entry name" value="MULTI-COPPER OXIDASE"/>
    <property type="match status" value="1"/>
</dbReference>